<sequence>MTAPLGFEDVTCINSSYSSKAIYHKSNWLKVKLRKVEFWFKISMAGIASGISNLAVGSGEARRRSLQPQTTTDTNHTDTDTDKTGSNKTDTDKTGSNKTDSNNKSDSCEEMSYVNSAKQDIKGLTNQTGYVKGNANGVINFGSLVASAPSVQP</sequence>
<dbReference type="AlphaFoldDB" id="V7CAR1"/>
<feature type="region of interest" description="Disordered" evidence="1">
    <location>
        <begin position="57"/>
        <end position="111"/>
    </location>
</feature>
<gene>
    <name evidence="2" type="ORF">PHAVU_003G113000g</name>
</gene>
<evidence type="ECO:0000313" key="3">
    <source>
        <dbReference type="Proteomes" id="UP000000226"/>
    </source>
</evidence>
<dbReference type="OMA" id="WFKISMA"/>
<proteinExistence type="predicted"/>
<protein>
    <submittedName>
        <fullName evidence="2">Uncharacterized protein</fullName>
    </submittedName>
</protein>
<name>V7CAR1_PHAVU</name>
<dbReference type="Gramene" id="ESW26360">
    <property type="protein sequence ID" value="ESW26360"/>
    <property type="gene ID" value="PHAVU_003G113000g"/>
</dbReference>
<dbReference type="OrthoDB" id="1434914at2759"/>
<feature type="compositionally biased region" description="Basic and acidic residues" evidence="1">
    <location>
        <begin position="75"/>
        <end position="107"/>
    </location>
</feature>
<reference evidence="3" key="1">
    <citation type="journal article" date="2014" name="Nat. Genet.">
        <title>A reference genome for common bean and genome-wide analysis of dual domestications.</title>
        <authorList>
            <person name="Schmutz J."/>
            <person name="McClean P.E."/>
            <person name="Mamidi S."/>
            <person name="Wu G.A."/>
            <person name="Cannon S.B."/>
            <person name="Grimwood J."/>
            <person name="Jenkins J."/>
            <person name="Shu S."/>
            <person name="Song Q."/>
            <person name="Chavarro C."/>
            <person name="Torres-Torres M."/>
            <person name="Geffroy V."/>
            <person name="Moghaddam S.M."/>
            <person name="Gao D."/>
            <person name="Abernathy B."/>
            <person name="Barry K."/>
            <person name="Blair M."/>
            <person name="Brick M.A."/>
            <person name="Chovatia M."/>
            <person name="Gepts P."/>
            <person name="Goodstein D.M."/>
            <person name="Gonzales M."/>
            <person name="Hellsten U."/>
            <person name="Hyten D.L."/>
            <person name="Jia G."/>
            <person name="Kelly J.D."/>
            <person name="Kudrna D."/>
            <person name="Lee R."/>
            <person name="Richard M.M."/>
            <person name="Miklas P.N."/>
            <person name="Osorno J.M."/>
            <person name="Rodrigues J."/>
            <person name="Thareau V."/>
            <person name="Urrea C.A."/>
            <person name="Wang M."/>
            <person name="Yu Y."/>
            <person name="Zhang M."/>
            <person name="Wing R.A."/>
            <person name="Cregan P.B."/>
            <person name="Rokhsar D.S."/>
            <person name="Jackson S.A."/>
        </authorList>
    </citation>
    <scope>NUCLEOTIDE SEQUENCE [LARGE SCALE GENOMIC DNA]</scope>
    <source>
        <strain evidence="3">cv. G19833</strain>
    </source>
</reference>
<dbReference type="EMBL" id="CM002290">
    <property type="protein sequence ID" value="ESW26360.1"/>
    <property type="molecule type" value="Genomic_DNA"/>
</dbReference>
<organism evidence="2 3">
    <name type="scientific">Phaseolus vulgaris</name>
    <name type="common">Kidney bean</name>
    <name type="synonym">French bean</name>
    <dbReference type="NCBI Taxonomy" id="3885"/>
    <lineage>
        <taxon>Eukaryota</taxon>
        <taxon>Viridiplantae</taxon>
        <taxon>Streptophyta</taxon>
        <taxon>Embryophyta</taxon>
        <taxon>Tracheophyta</taxon>
        <taxon>Spermatophyta</taxon>
        <taxon>Magnoliopsida</taxon>
        <taxon>eudicotyledons</taxon>
        <taxon>Gunneridae</taxon>
        <taxon>Pentapetalae</taxon>
        <taxon>rosids</taxon>
        <taxon>fabids</taxon>
        <taxon>Fabales</taxon>
        <taxon>Fabaceae</taxon>
        <taxon>Papilionoideae</taxon>
        <taxon>50 kb inversion clade</taxon>
        <taxon>NPAAA clade</taxon>
        <taxon>indigoferoid/millettioid clade</taxon>
        <taxon>Phaseoleae</taxon>
        <taxon>Phaseolus</taxon>
    </lineage>
</organism>
<evidence type="ECO:0000313" key="2">
    <source>
        <dbReference type="EMBL" id="ESW26360.1"/>
    </source>
</evidence>
<evidence type="ECO:0000256" key="1">
    <source>
        <dbReference type="SAM" id="MobiDB-lite"/>
    </source>
</evidence>
<dbReference type="Proteomes" id="UP000000226">
    <property type="component" value="Chromosome 3"/>
</dbReference>
<keyword evidence="3" id="KW-1185">Reference proteome</keyword>
<accession>V7CAR1</accession>